<feature type="transmembrane region" description="Helical" evidence="7">
    <location>
        <begin position="71"/>
        <end position="91"/>
    </location>
</feature>
<protein>
    <submittedName>
        <fullName evidence="8">UPF0016-domain-containing protein</fullName>
    </submittedName>
</protein>
<dbReference type="GO" id="GO:0015085">
    <property type="term" value="F:calcium ion transmembrane transporter activity"/>
    <property type="evidence" value="ECO:0007669"/>
    <property type="project" value="TreeGrafter"/>
</dbReference>
<dbReference type="InterPro" id="IPR001727">
    <property type="entry name" value="GDT1-like"/>
</dbReference>
<keyword evidence="4 7" id="KW-1133">Transmembrane helix</keyword>
<feature type="compositionally biased region" description="Basic and acidic residues" evidence="6">
    <location>
        <begin position="160"/>
        <end position="174"/>
    </location>
</feature>
<feature type="transmembrane region" description="Helical" evidence="7">
    <location>
        <begin position="288"/>
        <end position="306"/>
    </location>
</feature>
<dbReference type="GO" id="GO:0000329">
    <property type="term" value="C:fungal-type vacuole membrane"/>
    <property type="evidence" value="ECO:0007669"/>
    <property type="project" value="TreeGrafter"/>
</dbReference>
<dbReference type="Pfam" id="PF01169">
    <property type="entry name" value="GDT1"/>
    <property type="match status" value="2"/>
</dbReference>
<dbReference type="GeneID" id="37037650"/>
<organism evidence="8 9">
    <name type="scientific">Ceraceosorus guamensis</name>
    <dbReference type="NCBI Taxonomy" id="1522189"/>
    <lineage>
        <taxon>Eukaryota</taxon>
        <taxon>Fungi</taxon>
        <taxon>Dikarya</taxon>
        <taxon>Basidiomycota</taxon>
        <taxon>Ustilaginomycotina</taxon>
        <taxon>Exobasidiomycetes</taxon>
        <taxon>Ceraceosorales</taxon>
        <taxon>Ceraceosoraceae</taxon>
        <taxon>Ceraceosorus</taxon>
    </lineage>
</organism>
<dbReference type="EMBL" id="KZ819352">
    <property type="protein sequence ID" value="PWN46092.1"/>
    <property type="molecule type" value="Genomic_DNA"/>
</dbReference>
<comment type="similarity">
    <text evidence="2">Belongs to the GDT1 family.</text>
</comment>
<feature type="transmembrane region" description="Helical" evidence="7">
    <location>
        <begin position="255"/>
        <end position="281"/>
    </location>
</feature>
<dbReference type="OrthoDB" id="442680at2759"/>
<sequence>MSGLGDEASRYAAASSHMLPFFSSVVQAAHDDPRALWSAFSMIIVSEIGDKTFLIAAILSMRHARIEVFSGAFSALALMSILSALLGAAFPTLLPKSLTTLLAAGLFLFFGLGMLKDASGMTGDEANEEWREAEREVNEEEAGDKMELRDLEEGTNSESRTGHLDDEARTREEEASQGYPRVRPYGQVQPPDRTHPSNNPPARSAGLADPKEGLKNLCGICFSHVFAQSFVLTFLGEWGDRSQIATIALGAAHSVTLISIGTIAGHAICTGVAVICGSWLARRISAKHVTLGGAVLFLLFGVIYLIESLHELLSSGVGISAEGNIHLPSPLSSTSSGAEDSIAAAAAALGAAANANAAAQAGQAPAAPNGLQGHQAQTISFVPAAPNGAALDPVDRLPVDAGHGHLPPGRAREVVQR</sequence>
<feature type="region of interest" description="Disordered" evidence="6">
    <location>
        <begin position="392"/>
        <end position="417"/>
    </location>
</feature>
<evidence type="ECO:0000256" key="5">
    <source>
        <dbReference type="ARBA" id="ARBA00023136"/>
    </source>
</evidence>
<feature type="compositionally biased region" description="Basic and acidic residues" evidence="6">
    <location>
        <begin position="143"/>
        <end position="152"/>
    </location>
</feature>
<dbReference type="PANTHER" id="PTHR12608:SF1">
    <property type="entry name" value="TRANSMEMBRANE PROTEIN 165"/>
    <property type="match status" value="1"/>
</dbReference>
<dbReference type="FunCoup" id="A0A316W8D7">
    <property type="interactions" value="376"/>
</dbReference>
<feature type="transmembrane region" description="Helical" evidence="7">
    <location>
        <begin position="217"/>
        <end position="235"/>
    </location>
</feature>
<dbReference type="RefSeq" id="XP_025373252.1">
    <property type="nucleotide sequence ID" value="XM_025515780.1"/>
</dbReference>
<evidence type="ECO:0000313" key="8">
    <source>
        <dbReference type="EMBL" id="PWN46092.1"/>
    </source>
</evidence>
<evidence type="ECO:0000256" key="4">
    <source>
        <dbReference type="ARBA" id="ARBA00022989"/>
    </source>
</evidence>
<dbReference type="PANTHER" id="PTHR12608">
    <property type="entry name" value="TRANSMEMBRANE PROTEIN HTP-1 RELATED"/>
    <property type="match status" value="1"/>
</dbReference>
<dbReference type="AlphaFoldDB" id="A0A316W8D7"/>
<reference evidence="8 9" key="1">
    <citation type="journal article" date="2018" name="Mol. Biol. Evol.">
        <title>Broad Genomic Sampling Reveals a Smut Pathogenic Ancestry of the Fungal Clade Ustilaginomycotina.</title>
        <authorList>
            <person name="Kijpornyongpan T."/>
            <person name="Mondo S.J."/>
            <person name="Barry K."/>
            <person name="Sandor L."/>
            <person name="Lee J."/>
            <person name="Lipzen A."/>
            <person name="Pangilinan J."/>
            <person name="LaButti K."/>
            <person name="Hainaut M."/>
            <person name="Henrissat B."/>
            <person name="Grigoriev I.V."/>
            <person name="Spatafora J.W."/>
            <person name="Aime M.C."/>
        </authorList>
    </citation>
    <scope>NUCLEOTIDE SEQUENCE [LARGE SCALE GENOMIC DNA]</scope>
    <source>
        <strain evidence="8 9">MCA 4658</strain>
    </source>
</reference>
<dbReference type="PROSITE" id="PS01214">
    <property type="entry name" value="UPF0016"/>
    <property type="match status" value="1"/>
</dbReference>
<dbReference type="GO" id="GO:0032472">
    <property type="term" value="P:Golgi calcium ion transport"/>
    <property type="evidence" value="ECO:0007669"/>
    <property type="project" value="TreeGrafter"/>
</dbReference>
<feature type="transmembrane region" description="Helical" evidence="7">
    <location>
        <begin position="35"/>
        <end position="59"/>
    </location>
</feature>
<evidence type="ECO:0000256" key="2">
    <source>
        <dbReference type="ARBA" id="ARBA00009190"/>
    </source>
</evidence>
<dbReference type="GO" id="GO:0005794">
    <property type="term" value="C:Golgi apparatus"/>
    <property type="evidence" value="ECO:0007669"/>
    <property type="project" value="TreeGrafter"/>
</dbReference>
<dbReference type="GO" id="GO:0032468">
    <property type="term" value="P:Golgi calcium ion homeostasis"/>
    <property type="evidence" value="ECO:0007669"/>
    <property type="project" value="TreeGrafter"/>
</dbReference>
<evidence type="ECO:0000256" key="6">
    <source>
        <dbReference type="SAM" id="MobiDB-lite"/>
    </source>
</evidence>
<comment type="subcellular location">
    <subcellularLocation>
        <location evidence="1">Membrane</location>
        <topology evidence="1">Multi-pass membrane protein</topology>
    </subcellularLocation>
</comment>
<feature type="region of interest" description="Disordered" evidence="6">
    <location>
        <begin position="121"/>
        <end position="208"/>
    </location>
</feature>
<gene>
    <name evidence="8" type="ORF">IE81DRAFT_344156</name>
</gene>
<proteinExistence type="inferred from homology"/>
<name>A0A316W8D7_9BASI</name>
<dbReference type="STRING" id="1522189.A0A316W8D7"/>
<evidence type="ECO:0000256" key="1">
    <source>
        <dbReference type="ARBA" id="ARBA00004141"/>
    </source>
</evidence>
<accession>A0A316W8D7</accession>
<keyword evidence="9" id="KW-1185">Reference proteome</keyword>
<feature type="transmembrane region" description="Helical" evidence="7">
    <location>
        <begin position="97"/>
        <end position="115"/>
    </location>
</feature>
<evidence type="ECO:0000256" key="3">
    <source>
        <dbReference type="ARBA" id="ARBA00022692"/>
    </source>
</evidence>
<dbReference type="InterPro" id="IPR049555">
    <property type="entry name" value="GDT1-like_CS"/>
</dbReference>
<dbReference type="Proteomes" id="UP000245783">
    <property type="component" value="Unassembled WGS sequence"/>
</dbReference>
<keyword evidence="3 7" id="KW-0812">Transmembrane</keyword>
<dbReference type="InParanoid" id="A0A316W8D7"/>
<keyword evidence="5 7" id="KW-0472">Membrane</keyword>
<evidence type="ECO:0000256" key="7">
    <source>
        <dbReference type="SAM" id="Phobius"/>
    </source>
</evidence>
<evidence type="ECO:0000313" key="9">
    <source>
        <dbReference type="Proteomes" id="UP000245783"/>
    </source>
</evidence>
<dbReference type="GO" id="GO:0005384">
    <property type="term" value="F:manganese ion transmembrane transporter activity"/>
    <property type="evidence" value="ECO:0007669"/>
    <property type="project" value="TreeGrafter"/>
</dbReference>